<name>A0A0F3IU18_9PROT</name>
<dbReference type="EMBL" id="LAJY01000133">
    <property type="protein sequence ID" value="KJV10201.1"/>
    <property type="molecule type" value="Genomic_DNA"/>
</dbReference>
<dbReference type="InterPro" id="IPR029063">
    <property type="entry name" value="SAM-dependent_MTases_sf"/>
</dbReference>
<gene>
    <name evidence="7" type="ORF">VZ95_06540</name>
</gene>
<dbReference type="Gene3D" id="3.40.50.150">
    <property type="entry name" value="Vaccinia Virus protein VP39"/>
    <property type="match status" value="1"/>
</dbReference>
<dbReference type="PIRSF" id="PIRSF003085">
    <property type="entry name" value="CMAS"/>
    <property type="match status" value="1"/>
</dbReference>
<dbReference type="GO" id="GO:0008168">
    <property type="term" value="F:methyltransferase activity"/>
    <property type="evidence" value="ECO:0007669"/>
    <property type="project" value="UniProtKB-KW"/>
</dbReference>
<evidence type="ECO:0000256" key="6">
    <source>
        <dbReference type="PIRSR" id="PIRSR003085-1"/>
    </source>
</evidence>
<evidence type="ECO:0000313" key="7">
    <source>
        <dbReference type="EMBL" id="KJV10201.1"/>
    </source>
</evidence>
<dbReference type="InterPro" id="IPR050723">
    <property type="entry name" value="CFA/CMAS"/>
</dbReference>
<dbReference type="SUPFAM" id="SSF53335">
    <property type="entry name" value="S-adenosyl-L-methionine-dependent methyltransferases"/>
    <property type="match status" value="1"/>
</dbReference>
<sequence length="380" mass="43215">MIRAKDRFKTGTLTVMLANGNRMTIRGHEPGPTAELHLHHHRFFRRVLMGGHLAFAEAYIDGDWDSPDLAALIAYFAHNEAALAIDGHWWARALSRVMHRFRANSKRGSRRNIAFHYDLGNNFYKEWLDPSMTYSSAVYASGDETLEQAQAEKYARMAAKIALKPGDHVLEIGCGWGGFAELAARRGAFVTALTLSKEQKAYAEARFAAAGLADHVEVRLQDYRDVTGQFDGVVSIEMIEAVGEAYWPVYFETIQRVLKPGGRAAIQAITIEAARFEPYRRSPDFIQRYIFPGGMLPTIERLQQETARAGLTWEALEAYGRDYARTLRLWREKFDATWDRIAPLGFDERFRRTWRYYLAYCEGGFDAGSIDVVQIGLQRV</sequence>
<dbReference type="AlphaFoldDB" id="A0A0F3IU18"/>
<comment type="similarity">
    <text evidence="1">Belongs to the CFA/CMAS family.</text>
</comment>
<reference evidence="7 8" key="1">
    <citation type="submission" date="2015-03" db="EMBL/GenBank/DDBJ databases">
        <title>Draft genome sequence of Elstera litoralis.</title>
        <authorList>
            <person name="Rahalkar M.C."/>
            <person name="Dhakephalkar P.K."/>
            <person name="Pore S.D."/>
            <person name="Arora P."/>
            <person name="Kapse N.G."/>
            <person name="Pandit P.S."/>
        </authorList>
    </citation>
    <scope>NUCLEOTIDE SEQUENCE [LARGE SCALE GENOMIC DNA]</scope>
    <source>
        <strain evidence="7 8">Dia-1</strain>
    </source>
</reference>
<evidence type="ECO:0000256" key="5">
    <source>
        <dbReference type="ARBA" id="ARBA00023098"/>
    </source>
</evidence>
<proteinExistence type="inferred from homology"/>
<dbReference type="InterPro" id="IPR003333">
    <property type="entry name" value="CMAS"/>
</dbReference>
<dbReference type="PANTHER" id="PTHR43667">
    <property type="entry name" value="CYCLOPROPANE-FATTY-ACYL-PHOSPHOLIPID SYNTHASE"/>
    <property type="match status" value="1"/>
</dbReference>
<feature type="active site" evidence="6">
    <location>
        <position position="361"/>
    </location>
</feature>
<evidence type="ECO:0000256" key="2">
    <source>
        <dbReference type="ARBA" id="ARBA00022603"/>
    </source>
</evidence>
<dbReference type="CDD" id="cd02440">
    <property type="entry name" value="AdoMet_MTases"/>
    <property type="match status" value="1"/>
</dbReference>
<dbReference type="PANTHER" id="PTHR43667:SF2">
    <property type="entry name" value="FATTY ACID C-METHYL TRANSFERASE"/>
    <property type="match status" value="1"/>
</dbReference>
<protein>
    <submittedName>
        <fullName evidence="7">Cyclopropane-fatty-acyl-phospholipid synthase</fullName>
    </submittedName>
</protein>
<dbReference type="Pfam" id="PF02353">
    <property type="entry name" value="CMAS"/>
    <property type="match status" value="1"/>
</dbReference>
<dbReference type="GO" id="GO:0008610">
    <property type="term" value="P:lipid biosynthetic process"/>
    <property type="evidence" value="ECO:0007669"/>
    <property type="project" value="InterPro"/>
</dbReference>
<dbReference type="Proteomes" id="UP000033774">
    <property type="component" value="Unassembled WGS sequence"/>
</dbReference>
<evidence type="ECO:0000313" key="8">
    <source>
        <dbReference type="Proteomes" id="UP000033774"/>
    </source>
</evidence>
<keyword evidence="5" id="KW-0443">Lipid metabolism</keyword>
<dbReference type="GO" id="GO:0032259">
    <property type="term" value="P:methylation"/>
    <property type="evidence" value="ECO:0007669"/>
    <property type="project" value="UniProtKB-KW"/>
</dbReference>
<organism evidence="7 8">
    <name type="scientific">Elstera litoralis</name>
    <dbReference type="NCBI Taxonomy" id="552518"/>
    <lineage>
        <taxon>Bacteria</taxon>
        <taxon>Pseudomonadati</taxon>
        <taxon>Pseudomonadota</taxon>
        <taxon>Alphaproteobacteria</taxon>
        <taxon>Rhodospirillales</taxon>
        <taxon>Rhodospirillaceae</taxon>
        <taxon>Elstera</taxon>
    </lineage>
</organism>
<keyword evidence="8" id="KW-1185">Reference proteome</keyword>
<keyword evidence="2" id="KW-0489">Methyltransferase</keyword>
<evidence type="ECO:0000256" key="3">
    <source>
        <dbReference type="ARBA" id="ARBA00022679"/>
    </source>
</evidence>
<keyword evidence="3" id="KW-0808">Transferase</keyword>
<comment type="caution">
    <text evidence="7">The sequence shown here is derived from an EMBL/GenBank/DDBJ whole genome shotgun (WGS) entry which is preliminary data.</text>
</comment>
<evidence type="ECO:0000256" key="4">
    <source>
        <dbReference type="ARBA" id="ARBA00022691"/>
    </source>
</evidence>
<accession>A0A0F3IU18</accession>
<evidence type="ECO:0000256" key="1">
    <source>
        <dbReference type="ARBA" id="ARBA00010815"/>
    </source>
</evidence>
<keyword evidence="4" id="KW-0949">S-adenosyl-L-methionine</keyword>